<dbReference type="Proteomes" id="UP000282106">
    <property type="component" value="Unassembled WGS sequence"/>
</dbReference>
<sequence length="219" mass="23417">MNESCIVVGAGRGIGQACALAFAREGYNIALVARRPERLVAQTTEIAWTTGREARAYGADASDAEALRSSLRAAQLDLGPARVLIYNVADVQRARPSALDVEQLVREFRANVAGALVCVQTLAPEMRVRGGGSLLFTGGGIADQPSTDFASLSLGKAALRNLTQTLAQDLGVSGIHVATVTVHGFVQPGTHFDPHLIAQSFIKLHRQPRGRFDIELVYR</sequence>
<dbReference type="PANTHER" id="PTHR43431:SF1">
    <property type="entry name" value="OS08G0476300 PROTEIN"/>
    <property type="match status" value="1"/>
</dbReference>
<accession>A0A3N0VH71</accession>
<evidence type="ECO:0000313" key="1">
    <source>
        <dbReference type="EMBL" id="ROH92127.1"/>
    </source>
</evidence>
<dbReference type="InParanoid" id="A0A3N0VH71"/>
<reference evidence="1 2" key="1">
    <citation type="submission" date="2018-10" db="EMBL/GenBank/DDBJ databases">
        <authorList>
            <person name="Chen W.-M."/>
        </authorList>
    </citation>
    <scope>NUCLEOTIDE SEQUENCE [LARGE SCALE GENOMIC DNA]</scope>
    <source>
        <strain evidence="1 2">THS-13</strain>
    </source>
</reference>
<dbReference type="InterPro" id="IPR036291">
    <property type="entry name" value="NAD(P)-bd_dom_sf"/>
</dbReference>
<dbReference type="AlphaFoldDB" id="A0A3N0VH71"/>
<keyword evidence="2" id="KW-1185">Reference proteome</keyword>
<gene>
    <name evidence="1" type="ORF">ED208_07095</name>
</gene>
<dbReference type="SUPFAM" id="SSF51735">
    <property type="entry name" value="NAD(P)-binding Rossmann-fold domains"/>
    <property type="match status" value="1"/>
</dbReference>
<protein>
    <submittedName>
        <fullName evidence="1">SDR family NAD(P)-dependent oxidoreductase</fullName>
    </submittedName>
</protein>
<name>A0A3N0VH71_9GAMM</name>
<comment type="caution">
    <text evidence="1">The sequence shown here is derived from an EMBL/GenBank/DDBJ whole genome shotgun (WGS) entry which is preliminary data.</text>
</comment>
<dbReference type="Gene3D" id="3.40.50.720">
    <property type="entry name" value="NAD(P)-binding Rossmann-like Domain"/>
    <property type="match status" value="1"/>
</dbReference>
<dbReference type="PRINTS" id="PR00081">
    <property type="entry name" value="GDHRDH"/>
</dbReference>
<proteinExistence type="predicted"/>
<dbReference type="RefSeq" id="WP_123211170.1">
    <property type="nucleotide sequence ID" value="NZ_RJVO01000002.1"/>
</dbReference>
<organism evidence="1 2">
    <name type="scientific">Stagnimonas aquatica</name>
    <dbReference type="NCBI Taxonomy" id="2689987"/>
    <lineage>
        <taxon>Bacteria</taxon>
        <taxon>Pseudomonadati</taxon>
        <taxon>Pseudomonadota</taxon>
        <taxon>Gammaproteobacteria</taxon>
        <taxon>Nevskiales</taxon>
        <taxon>Nevskiaceae</taxon>
        <taxon>Stagnimonas</taxon>
    </lineage>
</organism>
<evidence type="ECO:0000313" key="2">
    <source>
        <dbReference type="Proteomes" id="UP000282106"/>
    </source>
</evidence>
<dbReference type="InterPro" id="IPR002347">
    <property type="entry name" value="SDR_fam"/>
</dbReference>
<dbReference type="EMBL" id="RJVO01000002">
    <property type="protein sequence ID" value="ROH92127.1"/>
    <property type="molecule type" value="Genomic_DNA"/>
</dbReference>
<dbReference type="Pfam" id="PF00106">
    <property type="entry name" value="adh_short"/>
    <property type="match status" value="1"/>
</dbReference>
<dbReference type="PANTHER" id="PTHR43431">
    <property type="entry name" value="OXIDOREDUCTASE, SHORT CHAIN DEHYDROGENASE/REDUCTASE FAMILY (AFU_ORTHOLOGUE AFUA_5G14000)"/>
    <property type="match status" value="1"/>
</dbReference>